<keyword evidence="3" id="KW-1185">Reference proteome</keyword>
<dbReference type="Proteomes" id="UP001519325">
    <property type="component" value="Unassembled WGS sequence"/>
</dbReference>
<dbReference type="Pfam" id="PF09203">
    <property type="entry name" value="MspA"/>
    <property type="match status" value="1"/>
</dbReference>
<accession>A0ABS4QFQ0</accession>
<name>A0ABS4QFQ0_9NOCA</name>
<evidence type="ECO:0000313" key="2">
    <source>
        <dbReference type="EMBL" id="MBP2190534.1"/>
    </source>
</evidence>
<protein>
    <recommendedName>
        <fullName evidence="4">Porin</fullName>
    </recommendedName>
</protein>
<proteinExistence type="predicted"/>
<sequence length="218" mass="22421">MFGKILGAALAATVFGIGQTAVAGADTFIPLPGGTITRELADGTTVTVRIDGESAKISPSMGATPVHRNVWVTGRASVELAGPSASTATIKISPGYLVGCQLDISGVTGTNNETATASANTVPIAPTESFGAGITLGPGQAVARLMLDLERPDDYGQESHKRYNKVPGPRTSVTWIDETFSVDGCGGYAQARAFVAAEIDSSNYIGNVLLWGQPFSMG</sequence>
<dbReference type="EMBL" id="JAGGMR010000001">
    <property type="protein sequence ID" value="MBP2190534.1"/>
    <property type="molecule type" value="Genomic_DNA"/>
</dbReference>
<keyword evidence="1" id="KW-0732">Signal</keyword>
<dbReference type="RefSeq" id="WP_209890803.1">
    <property type="nucleotide sequence ID" value="NZ_JAGGMR010000001.1"/>
</dbReference>
<comment type="caution">
    <text evidence="2">The sequence shown here is derived from an EMBL/GenBank/DDBJ whole genome shotgun (WGS) entry which is preliminary data.</text>
</comment>
<gene>
    <name evidence="2" type="ORF">BJ987_003435</name>
</gene>
<reference evidence="2 3" key="1">
    <citation type="submission" date="2021-03" db="EMBL/GenBank/DDBJ databases">
        <title>Sequencing the genomes of 1000 actinobacteria strains.</title>
        <authorList>
            <person name="Klenk H.-P."/>
        </authorList>
    </citation>
    <scope>NUCLEOTIDE SEQUENCE [LARGE SCALE GENOMIC DNA]</scope>
    <source>
        <strain evidence="2 3">DSM 45516</strain>
    </source>
</reference>
<organism evidence="2 3">
    <name type="scientific">Nocardia goodfellowii</name>
    <dbReference type="NCBI Taxonomy" id="882446"/>
    <lineage>
        <taxon>Bacteria</taxon>
        <taxon>Bacillati</taxon>
        <taxon>Actinomycetota</taxon>
        <taxon>Actinomycetes</taxon>
        <taxon>Mycobacteriales</taxon>
        <taxon>Nocardiaceae</taxon>
        <taxon>Nocardia</taxon>
    </lineage>
</organism>
<feature type="signal peptide" evidence="1">
    <location>
        <begin position="1"/>
        <end position="23"/>
    </location>
</feature>
<feature type="chain" id="PRO_5046268265" description="Porin" evidence="1">
    <location>
        <begin position="24"/>
        <end position="218"/>
    </location>
</feature>
<dbReference type="InterPro" id="IPR015286">
    <property type="entry name" value="Porin_fam_mycobact-type"/>
</dbReference>
<evidence type="ECO:0008006" key="4">
    <source>
        <dbReference type="Google" id="ProtNLM"/>
    </source>
</evidence>
<evidence type="ECO:0000256" key="1">
    <source>
        <dbReference type="SAM" id="SignalP"/>
    </source>
</evidence>
<dbReference type="Gene3D" id="2.60.40.1650">
    <property type="entry name" value="Porin MspA (Ig-like beta-sandwich domain)"/>
    <property type="match status" value="1"/>
</dbReference>
<evidence type="ECO:0000313" key="3">
    <source>
        <dbReference type="Proteomes" id="UP001519325"/>
    </source>
</evidence>